<protein>
    <submittedName>
        <fullName evidence="3">Uncharacterized protein</fullName>
    </submittedName>
</protein>
<evidence type="ECO:0000313" key="3">
    <source>
        <dbReference type="EMBL" id="ESA18842.1"/>
    </source>
</evidence>
<reference evidence="3" key="1">
    <citation type="submission" date="2013-07" db="EMBL/GenBank/DDBJ databases">
        <title>The genome of an arbuscular mycorrhizal fungus provides insights into the evolution of the oldest plant symbiosis.</title>
        <authorList>
            <consortium name="DOE Joint Genome Institute"/>
            <person name="Tisserant E."/>
            <person name="Malbreil M."/>
            <person name="Kuo A."/>
            <person name="Kohler A."/>
            <person name="Symeonidi A."/>
            <person name="Balestrini R."/>
            <person name="Charron P."/>
            <person name="Duensing N."/>
            <person name="Frei-dit-Frey N."/>
            <person name="Gianinazzi-Pearson V."/>
            <person name="Gilbert B."/>
            <person name="Handa Y."/>
            <person name="Hijri M."/>
            <person name="Kaul R."/>
            <person name="Kawaguchi M."/>
            <person name="Krajinski F."/>
            <person name="Lammers P."/>
            <person name="Lapierre D."/>
            <person name="Masclaux F.G."/>
            <person name="Murat C."/>
            <person name="Morin E."/>
            <person name="Ndikumana S."/>
            <person name="Pagni M."/>
            <person name="Petitpierre D."/>
            <person name="Requena N."/>
            <person name="Rosikiewicz P."/>
            <person name="Riley R."/>
            <person name="Saito K."/>
            <person name="San Clemente H."/>
            <person name="Shapiro H."/>
            <person name="van Tuinen D."/>
            <person name="Becard G."/>
            <person name="Bonfante P."/>
            <person name="Paszkowski U."/>
            <person name="Shachar-Hill Y."/>
            <person name="Young J.P."/>
            <person name="Sanders I.R."/>
            <person name="Henrissat B."/>
            <person name="Rensing S.A."/>
            <person name="Grigoriev I.V."/>
            <person name="Corradi N."/>
            <person name="Roux C."/>
            <person name="Martin F."/>
        </authorList>
    </citation>
    <scope>NUCLEOTIDE SEQUENCE</scope>
    <source>
        <strain evidence="3">DAOM 197198</strain>
    </source>
</reference>
<evidence type="ECO:0000259" key="2">
    <source>
        <dbReference type="Pfam" id="PF22083"/>
    </source>
</evidence>
<feature type="domain" description="HNH nuclease" evidence="1">
    <location>
        <begin position="65"/>
        <end position="89"/>
    </location>
</feature>
<dbReference type="eggNOG" id="ENOG502SBZD">
    <property type="taxonomic scope" value="Eukaryota"/>
</dbReference>
<dbReference type="VEuPathDB" id="FungiDB:RhiirFUN_024643"/>
<dbReference type="InterPro" id="IPR036388">
    <property type="entry name" value="WH-like_DNA-bd_sf"/>
</dbReference>
<evidence type="ECO:0000259" key="1">
    <source>
        <dbReference type="Pfam" id="PF13392"/>
    </source>
</evidence>
<dbReference type="InterPro" id="IPR003647">
    <property type="entry name" value="Intron_nuc_1_rpt"/>
</dbReference>
<accession>U9UGM9</accession>
<dbReference type="InterPro" id="IPR003615">
    <property type="entry name" value="HNH_nuc"/>
</dbReference>
<dbReference type="InterPro" id="IPR044925">
    <property type="entry name" value="His-Me_finger_sf"/>
</dbReference>
<feature type="domain" description="DNA endonuclease I-HmuI-like NUMOD-like" evidence="2">
    <location>
        <begin position="190"/>
        <end position="232"/>
    </location>
</feature>
<dbReference type="SUPFAM" id="SSF64496">
    <property type="entry name" value="DNA-binding domain of intron-encoded endonucleases"/>
    <property type="match status" value="1"/>
</dbReference>
<dbReference type="Gene3D" id="3.90.75.20">
    <property type="match status" value="1"/>
</dbReference>
<dbReference type="InterPro" id="IPR054307">
    <property type="entry name" value="I-HmuI_NUMOD-like"/>
</dbReference>
<dbReference type="Pfam" id="PF22083">
    <property type="entry name" value="I-HmuI_NUMOD-like"/>
    <property type="match status" value="1"/>
</dbReference>
<dbReference type="EMBL" id="KI278830">
    <property type="protein sequence ID" value="ESA18842.1"/>
    <property type="molecule type" value="Genomic_DNA"/>
</dbReference>
<proteinExistence type="predicted"/>
<dbReference type="Gene3D" id="1.10.10.10">
    <property type="entry name" value="Winged helix-like DNA-binding domain superfamily/Winged helix DNA-binding domain"/>
    <property type="match status" value="1"/>
</dbReference>
<gene>
    <name evidence="3" type="ORF">GLOINDRAFT_20261</name>
</gene>
<dbReference type="SUPFAM" id="SSF54060">
    <property type="entry name" value="His-Me finger endonucleases"/>
    <property type="match status" value="1"/>
</dbReference>
<dbReference type="SMART" id="SM00497">
    <property type="entry name" value="IENR1"/>
    <property type="match status" value="1"/>
</dbReference>
<dbReference type="VEuPathDB" id="FungiDB:RhiirFUN_014835"/>
<name>U9UGM9_RHIID</name>
<dbReference type="HOGENOM" id="CLU_1156904_0_0_1"/>
<sequence length="240" mass="27102">MVMEVWLPITGLNLLVSNLGRIKDKNGMIFKRNPCKKSGYVLPTLTLTVNVAQTFIPNPENKPYVNHINGIRHDNRAINLEWVTPKENAEHRTFPNPGRNTLKIAECSITTCCRGKINTAGKIQLVSGVIIRGSLCASYYRIGRVHKYLVYRLVALAFCPKEEGKENENTQHAIRLGLRSNSSTQRAVKVFDDGSIREFPSLAEAQRITGINRSNICEVCRGIRNHAGGHRWEYINTIKY</sequence>
<dbReference type="AlphaFoldDB" id="U9UGM9"/>
<dbReference type="Pfam" id="PF13392">
    <property type="entry name" value="HNH_3"/>
    <property type="match status" value="1"/>
</dbReference>
<organism evidence="3">
    <name type="scientific">Rhizophagus irregularis (strain DAOM 181602 / DAOM 197198 / MUCL 43194)</name>
    <name type="common">Arbuscular mycorrhizal fungus</name>
    <name type="synonym">Glomus intraradices</name>
    <dbReference type="NCBI Taxonomy" id="747089"/>
    <lineage>
        <taxon>Eukaryota</taxon>
        <taxon>Fungi</taxon>
        <taxon>Fungi incertae sedis</taxon>
        <taxon>Mucoromycota</taxon>
        <taxon>Glomeromycotina</taxon>
        <taxon>Glomeromycetes</taxon>
        <taxon>Glomerales</taxon>
        <taxon>Glomeraceae</taxon>
        <taxon>Rhizophagus</taxon>
    </lineage>
</organism>